<dbReference type="Gene3D" id="3.30.450.20">
    <property type="entry name" value="PAS domain"/>
    <property type="match status" value="1"/>
</dbReference>
<proteinExistence type="inferred from homology"/>
<evidence type="ECO:0000256" key="3">
    <source>
        <dbReference type="PROSITE-ProRule" id="PRU00284"/>
    </source>
</evidence>
<comment type="similarity">
    <text evidence="2">Belongs to the methyl-accepting chemotaxis (MCP) protein family.</text>
</comment>
<keyword evidence="6" id="KW-1185">Reference proteome</keyword>
<dbReference type="PANTHER" id="PTHR32089">
    <property type="entry name" value="METHYL-ACCEPTING CHEMOTAXIS PROTEIN MCPB"/>
    <property type="match status" value="1"/>
</dbReference>
<dbReference type="CDD" id="cd18773">
    <property type="entry name" value="PDC1_HK_sensor"/>
    <property type="match status" value="1"/>
</dbReference>
<keyword evidence="1 3" id="KW-0807">Transducer</keyword>
<sequence>MPRRIRSLIATLDDEVRAYADKSEAIAGRTNLLALNASIEAARSGEAGRGFSVVAQEVKALAASALDLAAKFRGQVLGSLEAGRAIADELVGDVEGARLEELAQSIMNSISRSLYDRSIDVRMLGCDQAVVDGALHGASDRNAEAKALDRLRALLKFSPYFLNAFIVDDTGNIPVCAHANASVRTENLRGADQYERAMAAPAGEDWFTDAVWENPWSNGRKVLIFVAPIRHEGRAIGVAYLEYDFEGQVAQIMNVMRQAAGNSVISIVDDDARVMATTGSYAFGHHLAAARAGSGAGASGDGTITAISSASRYYDFDGLNLRCVIEHQVPSDEEIAQALRKALPERG</sequence>
<dbReference type="Proteomes" id="UP001302249">
    <property type="component" value="Chromosome"/>
</dbReference>
<organism evidence="5 6">
    <name type="scientific">Stakelama saccharophila</name>
    <dbReference type="NCBI Taxonomy" id="3075605"/>
    <lineage>
        <taxon>Bacteria</taxon>
        <taxon>Pseudomonadati</taxon>
        <taxon>Pseudomonadota</taxon>
        <taxon>Alphaproteobacteria</taxon>
        <taxon>Sphingomonadales</taxon>
        <taxon>Sphingomonadaceae</taxon>
        <taxon>Stakelama</taxon>
    </lineage>
</organism>
<name>A0ABZ0BD91_9SPHN</name>
<dbReference type="SUPFAM" id="SSF58104">
    <property type="entry name" value="Methyl-accepting chemotaxis protein (MCP) signaling domain"/>
    <property type="match status" value="1"/>
</dbReference>
<evidence type="ECO:0000256" key="2">
    <source>
        <dbReference type="ARBA" id="ARBA00029447"/>
    </source>
</evidence>
<gene>
    <name evidence="5" type="ORF">RPR59_03095</name>
</gene>
<dbReference type="Pfam" id="PF00015">
    <property type="entry name" value="MCPsignal"/>
    <property type="match status" value="1"/>
</dbReference>
<dbReference type="EMBL" id="CP135076">
    <property type="protein sequence ID" value="WNO54264.1"/>
    <property type="molecule type" value="Genomic_DNA"/>
</dbReference>
<dbReference type="RefSeq" id="WP_313916560.1">
    <property type="nucleotide sequence ID" value="NZ_CP135076.1"/>
</dbReference>
<protein>
    <submittedName>
        <fullName evidence="5">Methyl-accepting chemotaxis protein</fullName>
    </submittedName>
</protein>
<dbReference type="PRINTS" id="PR00260">
    <property type="entry name" value="CHEMTRNSDUCR"/>
</dbReference>
<dbReference type="Gene3D" id="1.10.287.950">
    <property type="entry name" value="Methyl-accepting chemotaxis protein"/>
    <property type="match status" value="1"/>
</dbReference>
<evidence type="ECO:0000259" key="4">
    <source>
        <dbReference type="PROSITE" id="PS50111"/>
    </source>
</evidence>
<accession>A0ABZ0BD91</accession>
<evidence type="ECO:0000256" key="1">
    <source>
        <dbReference type="ARBA" id="ARBA00023224"/>
    </source>
</evidence>
<dbReference type="PROSITE" id="PS50111">
    <property type="entry name" value="CHEMOTAXIS_TRANSDUC_2"/>
    <property type="match status" value="1"/>
</dbReference>
<dbReference type="InterPro" id="IPR004089">
    <property type="entry name" value="MCPsignal_dom"/>
</dbReference>
<feature type="domain" description="Methyl-accepting transducer" evidence="4">
    <location>
        <begin position="26"/>
        <end position="76"/>
    </location>
</feature>
<reference evidence="5 6" key="1">
    <citation type="submission" date="2023-09" db="EMBL/GenBank/DDBJ databases">
        <authorList>
            <person name="Rey-Velasco X."/>
        </authorList>
    </citation>
    <scope>NUCLEOTIDE SEQUENCE [LARGE SCALE GENOMIC DNA]</scope>
    <source>
        <strain evidence="5 6">W311</strain>
    </source>
</reference>
<evidence type="ECO:0000313" key="5">
    <source>
        <dbReference type="EMBL" id="WNO54264.1"/>
    </source>
</evidence>
<dbReference type="InterPro" id="IPR004090">
    <property type="entry name" value="Chemotax_Me-accpt_rcpt"/>
</dbReference>
<dbReference type="PANTHER" id="PTHR32089:SF112">
    <property type="entry name" value="LYSOZYME-LIKE PROTEIN-RELATED"/>
    <property type="match status" value="1"/>
</dbReference>
<evidence type="ECO:0000313" key="6">
    <source>
        <dbReference type="Proteomes" id="UP001302249"/>
    </source>
</evidence>